<evidence type="ECO:0000256" key="1">
    <source>
        <dbReference type="ARBA" id="ARBA00008941"/>
    </source>
</evidence>
<dbReference type="Pfam" id="PF00454">
    <property type="entry name" value="PI3_PI4_kinase"/>
    <property type="match status" value="1"/>
</dbReference>
<evidence type="ECO:0000256" key="6">
    <source>
        <dbReference type="ARBA" id="ARBA00022840"/>
    </source>
</evidence>
<evidence type="ECO:0000256" key="4">
    <source>
        <dbReference type="ARBA" id="ARBA00022741"/>
    </source>
</evidence>
<evidence type="ECO:0000256" key="5">
    <source>
        <dbReference type="ARBA" id="ARBA00022777"/>
    </source>
</evidence>
<organism evidence="8 9">
    <name type="scientific">Lithospermum erythrorhizon</name>
    <name type="common">Purple gromwell</name>
    <name type="synonym">Lithospermum officinale var. erythrorhizon</name>
    <dbReference type="NCBI Taxonomy" id="34254"/>
    <lineage>
        <taxon>Eukaryota</taxon>
        <taxon>Viridiplantae</taxon>
        <taxon>Streptophyta</taxon>
        <taxon>Embryophyta</taxon>
        <taxon>Tracheophyta</taxon>
        <taxon>Spermatophyta</taxon>
        <taxon>Magnoliopsida</taxon>
        <taxon>eudicotyledons</taxon>
        <taxon>Gunneridae</taxon>
        <taxon>Pentapetalae</taxon>
        <taxon>asterids</taxon>
        <taxon>lamiids</taxon>
        <taxon>Boraginales</taxon>
        <taxon>Boraginaceae</taxon>
        <taxon>Boraginoideae</taxon>
        <taxon>Lithospermeae</taxon>
        <taxon>Lithospermum</taxon>
    </lineage>
</organism>
<keyword evidence="3" id="KW-0808">Transferase</keyword>
<comment type="similarity">
    <text evidence="1">Belongs to the PI3/PI4-kinase family. Type II PI4K subfamily.</text>
</comment>
<dbReference type="InterPro" id="IPR000403">
    <property type="entry name" value="PI3/4_kinase_cat_dom"/>
</dbReference>
<dbReference type="Proteomes" id="UP001454036">
    <property type="component" value="Unassembled WGS sequence"/>
</dbReference>
<keyword evidence="6" id="KW-0067">ATP-binding</keyword>
<name>A0AAV3PN27_LITER</name>
<reference evidence="8 9" key="1">
    <citation type="submission" date="2024-01" db="EMBL/GenBank/DDBJ databases">
        <title>The complete chloroplast genome sequence of Lithospermum erythrorhizon: insights into the phylogenetic relationship among Boraginaceae species and the maternal lineages of purple gromwells.</title>
        <authorList>
            <person name="Okada T."/>
            <person name="Watanabe K."/>
        </authorList>
    </citation>
    <scope>NUCLEOTIDE SEQUENCE [LARGE SCALE GENOMIC DNA]</scope>
</reference>
<dbReference type="AlphaFoldDB" id="A0AAV3PN27"/>
<dbReference type="PROSITE" id="PS50290">
    <property type="entry name" value="PI3_4_KINASE_3"/>
    <property type="match status" value="1"/>
</dbReference>
<evidence type="ECO:0000313" key="9">
    <source>
        <dbReference type="Proteomes" id="UP001454036"/>
    </source>
</evidence>
<keyword evidence="5 8" id="KW-0418">Kinase</keyword>
<evidence type="ECO:0000256" key="3">
    <source>
        <dbReference type="ARBA" id="ARBA00022679"/>
    </source>
</evidence>
<evidence type="ECO:0000259" key="7">
    <source>
        <dbReference type="PROSITE" id="PS50290"/>
    </source>
</evidence>
<comment type="caution">
    <text evidence="8">The sequence shown here is derived from an EMBL/GenBank/DDBJ whole genome shotgun (WGS) entry which is preliminary data.</text>
</comment>
<keyword evidence="4" id="KW-0547">Nucleotide-binding</keyword>
<dbReference type="GO" id="GO:0005524">
    <property type="term" value="F:ATP binding"/>
    <property type="evidence" value="ECO:0007669"/>
    <property type="project" value="UniProtKB-KW"/>
</dbReference>
<dbReference type="EMBL" id="BAABME010001823">
    <property type="protein sequence ID" value="GAA0151623.1"/>
    <property type="molecule type" value="Genomic_DNA"/>
</dbReference>
<dbReference type="PANTHER" id="PTHR45800">
    <property type="entry name" value="PHOSPHATIDYLINOSITOL 4-KINASE GAMMA"/>
    <property type="match status" value="1"/>
</dbReference>
<dbReference type="GO" id="GO:0004430">
    <property type="term" value="F:1-phosphatidylinositol 4-kinase activity"/>
    <property type="evidence" value="ECO:0007669"/>
    <property type="project" value="UniProtKB-EC"/>
</dbReference>
<accession>A0AAV3PN27</accession>
<dbReference type="PANTHER" id="PTHR45800:SF21">
    <property type="entry name" value="PHOSPHATIDYLINOSITOL 4-KINASE GAMMA 8"/>
    <property type="match status" value="1"/>
</dbReference>
<gene>
    <name evidence="8" type="ORF">LIER_10309</name>
</gene>
<evidence type="ECO:0000256" key="2">
    <source>
        <dbReference type="ARBA" id="ARBA00012169"/>
    </source>
</evidence>
<protein>
    <recommendedName>
        <fullName evidence="2">1-phosphatidylinositol 4-kinase</fullName>
        <ecNumber evidence="2">2.7.1.67</ecNumber>
    </recommendedName>
</protein>
<dbReference type="InterPro" id="IPR044571">
    <property type="entry name" value="P4KG1-8"/>
</dbReference>
<proteinExistence type="inferred from homology"/>
<feature type="domain" description="PI3K/PI4K catalytic" evidence="7">
    <location>
        <begin position="116"/>
        <end position="376"/>
    </location>
</feature>
<keyword evidence="9" id="KW-1185">Reference proteome</keyword>
<dbReference type="EC" id="2.7.1.67" evidence="2"/>
<sequence length="376" mass="41187">MEVVIAQHHGFKPFVRRPPRCKLNSLSQQFDYNFFRMLDFDFQKNDCFGFSLKSLVEKSTNNNLHRSASTPCLSPSHKLDVAYSDNSSQKVEIIGGSGSSHARALVAEVAKSMASGLSPEPVSSGLGGAYFLRSGNGDRIAVVKPMDEEPMALNNPKGFAGGMLGQPGMKHSIKVGDTCHRELAAYLLDHDGFSGVAPTALVRISHPGFYVNDDSRENTTHPPSKIASLQRFEENDCDSGELGSSEFSIPSVHRIAILDVRMLNLDRHAGNILVKRGGNNGTFTAGGSELIPIDHGLCLPNSLDDPYFEWIHWPQASIPFSDAEIKYISKLDPFKDAEILKRELPYISESSIRVLVVCTMFLKQAAISEMCLADIG</sequence>
<evidence type="ECO:0000313" key="8">
    <source>
        <dbReference type="EMBL" id="GAA0151623.1"/>
    </source>
</evidence>